<accession>A0A0G4IM67</accession>
<dbReference type="GO" id="GO:0030170">
    <property type="term" value="F:pyridoxal phosphate binding"/>
    <property type="evidence" value="ECO:0007669"/>
    <property type="project" value="InterPro"/>
</dbReference>
<dbReference type="STRING" id="37360.A0A0G4IM67"/>
<protein>
    <submittedName>
        <fullName evidence="3">Uncharacterized protein</fullName>
    </submittedName>
</protein>
<dbReference type="OrthoDB" id="10264196at2759"/>
<dbReference type="PANTHER" id="PTHR10146:SF14">
    <property type="entry name" value="PYRIDOXAL PHOSPHATE HOMEOSTASIS PROTEIN"/>
    <property type="match status" value="1"/>
</dbReference>
<proteinExistence type="predicted"/>
<evidence type="ECO:0000313" key="4">
    <source>
        <dbReference type="Proteomes" id="UP000039324"/>
    </source>
</evidence>
<name>A0A0G4IM67_PLABS</name>
<dbReference type="NCBIfam" id="TIGR00044">
    <property type="entry name" value="YggS family pyridoxal phosphate-dependent enzyme"/>
    <property type="match status" value="1"/>
</dbReference>
<dbReference type="InterPro" id="IPR011078">
    <property type="entry name" value="PyrdxlP_homeostasis"/>
</dbReference>
<organism evidence="3 4">
    <name type="scientific">Plasmodiophora brassicae</name>
    <name type="common">Clubroot disease agent</name>
    <dbReference type="NCBI Taxonomy" id="37360"/>
    <lineage>
        <taxon>Eukaryota</taxon>
        <taxon>Sar</taxon>
        <taxon>Rhizaria</taxon>
        <taxon>Endomyxa</taxon>
        <taxon>Phytomyxea</taxon>
        <taxon>Plasmodiophorida</taxon>
        <taxon>Plasmodiophoridae</taxon>
        <taxon>Plasmodiophora</taxon>
    </lineage>
</organism>
<sequence length="291" mass="31703">MLKSTIPLSLQAVRDRIASAMAASTQKQTQVELIAVSMSKARAAILQAYTAGQRKFGELHASELRAKCEALPDDCEWHFIGHLKNSAVCKALVKCKNIAMVETVPSINVADSLQRAVSKSHLYKDKVMDVLVQVRTGPEPADSGCTVEQSLLLAHHVHRKCKSLRFRGIMGIAKSRKCYRILQAVRAELSAALKLEENDLILSLGNSTNFEDTIAYGATQVRVGTAIFGKKYVAFTSEAGDSIPNWDAEPGTDRSSSYQCGNDDDSEPDTENATCSDGHDNDDDTRPQMAA</sequence>
<dbReference type="InterPro" id="IPR029066">
    <property type="entry name" value="PLP-binding_barrel"/>
</dbReference>
<evidence type="ECO:0000256" key="1">
    <source>
        <dbReference type="ARBA" id="ARBA00022898"/>
    </source>
</evidence>
<gene>
    <name evidence="3" type="ORF">PBRA_004915</name>
</gene>
<keyword evidence="4" id="KW-1185">Reference proteome</keyword>
<dbReference type="EMBL" id="CDSF01000057">
    <property type="protein sequence ID" value="CEO96244.1"/>
    <property type="molecule type" value="Genomic_DNA"/>
</dbReference>
<dbReference type="OMA" id="SVPNLYM"/>
<feature type="region of interest" description="Disordered" evidence="2">
    <location>
        <begin position="243"/>
        <end position="291"/>
    </location>
</feature>
<reference evidence="3" key="1">
    <citation type="submission" date="2015-02" db="EMBL/GenBank/DDBJ databases">
        <authorList>
            <person name="Chooi Y.-H."/>
        </authorList>
    </citation>
    <scope>NUCLEOTIDE SEQUENCE [LARGE SCALE GENOMIC DNA]</scope>
    <source>
        <strain evidence="3">E3</strain>
    </source>
</reference>
<keyword evidence="1" id="KW-0663">Pyridoxal phosphate</keyword>
<dbReference type="PANTHER" id="PTHR10146">
    <property type="entry name" value="PROLINE SYNTHETASE CO-TRANSCRIBED BACTERIAL HOMOLOG PROTEIN"/>
    <property type="match status" value="1"/>
</dbReference>
<evidence type="ECO:0000256" key="2">
    <source>
        <dbReference type="SAM" id="MobiDB-lite"/>
    </source>
</evidence>
<dbReference type="Proteomes" id="UP000039324">
    <property type="component" value="Unassembled WGS sequence"/>
</dbReference>
<dbReference type="SUPFAM" id="SSF51419">
    <property type="entry name" value="PLP-binding barrel"/>
    <property type="match status" value="1"/>
</dbReference>
<evidence type="ECO:0000313" key="3">
    <source>
        <dbReference type="EMBL" id="CEO96244.1"/>
    </source>
</evidence>
<dbReference type="Gene3D" id="3.20.20.10">
    <property type="entry name" value="Alanine racemase"/>
    <property type="match status" value="1"/>
</dbReference>
<dbReference type="AlphaFoldDB" id="A0A0G4IM67"/>